<dbReference type="InterPro" id="IPR036412">
    <property type="entry name" value="HAD-like_sf"/>
</dbReference>
<evidence type="ECO:0000313" key="2">
    <source>
        <dbReference type="Proteomes" id="UP000237441"/>
    </source>
</evidence>
<dbReference type="NCBIfam" id="TIGR01509">
    <property type="entry name" value="HAD-SF-IA-v3"/>
    <property type="match status" value="1"/>
</dbReference>
<evidence type="ECO:0000313" key="1">
    <source>
        <dbReference type="EMBL" id="PQK08571.1"/>
    </source>
</evidence>
<dbReference type="EMBL" id="JRHA01000001">
    <property type="protein sequence ID" value="PQK08571.1"/>
    <property type="molecule type" value="Genomic_DNA"/>
</dbReference>
<sequence length="247" mass="26777">MKSLAQRINMGSQPDYNQPPVEASFAGFLWDMDGTIIDSTPAIEKHWYTIGNEIGVDPETILKTSHGRRSIDTLKILAPERANWEYVSKVESQLPVLYHHLATEIPGARQLLDSMIKIGAPWAIVTSGTEPLVHGWLSRMKLAEPEHLVTAESIPEGKPDPACYRMGLDKLRLADAAGDVLVLEDSPAGIKAGKAAGCKVIGLVTSHTVEQVVAAEPDWVVKDLTSVRVVGSEGGKVTIEIKDAVKL</sequence>
<evidence type="ECO:0008006" key="3">
    <source>
        <dbReference type="Google" id="ProtNLM"/>
    </source>
</evidence>
<accession>A0A2S7XXE6</accession>
<proteinExistence type="predicted"/>
<protein>
    <recommendedName>
        <fullName evidence="3">Glycerol-1-phosphate phosphohydrolase 2</fullName>
    </recommendedName>
</protein>
<dbReference type="PANTHER" id="PTHR43481">
    <property type="entry name" value="FRUCTOSE-1-PHOSPHATE PHOSPHATASE"/>
    <property type="match status" value="1"/>
</dbReference>
<dbReference type="InterPro" id="IPR041492">
    <property type="entry name" value="HAD_2"/>
</dbReference>
<dbReference type="Pfam" id="PF13419">
    <property type="entry name" value="HAD_2"/>
    <property type="match status" value="1"/>
</dbReference>
<reference evidence="1 2" key="1">
    <citation type="submission" date="2016-07" db="EMBL/GenBank/DDBJ databases">
        <title>Comparative genomics of the entomopathogenic fungus Beauveria bassiana.</title>
        <authorList>
            <person name="Valero Jimenez C.A."/>
            <person name="Zwaan B.J."/>
            <person name="Van Kan J.A."/>
            <person name="Takken W."/>
            <person name="Debets A.J."/>
            <person name="Schoustra S.E."/>
            <person name="Koenraadt C.J."/>
        </authorList>
    </citation>
    <scope>NUCLEOTIDE SEQUENCE [LARGE SCALE GENOMIC DNA]</scope>
    <source>
        <strain evidence="1 2">ARSEF 8028</strain>
    </source>
</reference>
<dbReference type="InterPro" id="IPR006439">
    <property type="entry name" value="HAD-SF_hydro_IA"/>
</dbReference>
<dbReference type="InterPro" id="IPR051806">
    <property type="entry name" value="HAD-like_SPP"/>
</dbReference>
<dbReference type="SFLD" id="SFLDG01135">
    <property type="entry name" value="C1.5.6:_HAD__Beta-PGM__Phospha"/>
    <property type="match status" value="1"/>
</dbReference>
<dbReference type="SFLD" id="SFLDG01129">
    <property type="entry name" value="C1.5:_HAD__Beta-PGM__Phosphata"/>
    <property type="match status" value="1"/>
</dbReference>
<dbReference type="InterPro" id="IPR023198">
    <property type="entry name" value="PGP-like_dom2"/>
</dbReference>
<dbReference type="InterPro" id="IPR023214">
    <property type="entry name" value="HAD_sf"/>
</dbReference>
<dbReference type="OrthoDB" id="40579at2759"/>
<dbReference type="AlphaFoldDB" id="A0A2S7XXE6"/>
<dbReference type="CDD" id="cd07527">
    <property type="entry name" value="HAD_ScGPP-like"/>
    <property type="match status" value="1"/>
</dbReference>
<dbReference type="SFLD" id="SFLDS00003">
    <property type="entry name" value="Haloacid_Dehalogenase"/>
    <property type="match status" value="1"/>
</dbReference>
<gene>
    <name evidence="1" type="ORF">BB8028_0001g06450</name>
</gene>
<dbReference type="Gene3D" id="3.40.50.1000">
    <property type="entry name" value="HAD superfamily/HAD-like"/>
    <property type="match status" value="1"/>
</dbReference>
<dbReference type="SUPFAM" id="SSF56784">
    <property type="entry name" value="HAD-like"/>
    <property type="match status" value="1"/>
</dbReference>
<name>A0A2S7XXE6_BEABA</name>
<comment type="caution">
    <text evidence="1">The sequence shown here is derived from an EMBL/GenBank/DDBJ whole genome shotgun (WGS) entry which is preliminary data.</text>
</comment>
<dbReference type="Proteomes" id="UP000237441">
    <property type="component" value="Unassembled WGS sequence"/>
</dbReference>
<dbReference type="Gene3D" id="1.10.150.240">
    <property type="entry name" value="Putative phosphatase, domain 2"/>
    <property type="match status" value="1"/>
</dbReference>
<organism evidence="1 2">
    <name type="scientific">Beauveria bassiana</name>
    <name type="common">White muscardine disease fungus</name>
    <name type="synonym">Tritirachium shiotae</name>
    <dbReference type="NCBI Taxonomy" id="176275"/>
    <lineage>
        <taxon>Eukaryota</taxon>
        <taxon>Fungi</taxon>
        <taxon>Dikarya</taxon>
        <taxon>Ascomycota</taxon>
        <taxon>Pezizomycotina</taxon>
        <taxon>Sordariomycetes</taxon>
        <taxon>Hypocreomycetidae</taxon>
        <taxon>Hypocreales</taxon>
        <taxon>Cordycipitaceae</taxon>
        <taxon>Beauveria</taxon>
    </lineage>
</organism>
<dbReference type="GO" id="GO:0050308">
    <property type="term" value="F:sugar-phosphatase activity"/>
    <property type="evidence" value="ECO:0007669"/>
    <property type="project" value="TreeGrafter"/>
</dbReference>
<dbReference type="PANTHER" id="PTHR43481:SF4">
    <property type="entry name" value="GLYCEROL-1-PHOSPHATE PHOSPHOHYDROLASE 1-RELATED"/>
    <property type="match status" value="1"/>
</dbReference>